<keyword evidence="1" id="KW-0732">Signal</keyword>
<dbReference type="Gene3D" id="1.10.10.1870">
    <property type="entry name" value="ShTK domain-like"/>
    <property type="match status" value="1"/>
</dbReference>
<proteinExistence type="predicted"/>
<feature type="domain" description="ShKT" evidence="3">
    <location>
        <begin position="2"/>
        <end position="38"/>
    </location>
</feature>
<evidence type="ECO:0000256" key="2">
    <source>
        <dbReference type="ARBA" id="ARBA00023157"/>
    </source>
</evidence>
<accession>A0A915PFK6</accession>
<reference evidence="5" key="1">
    <citation type="submission" date="2022-11" db="UniProtKB">
        <authorList>
            <consortium name="WormBaseParasite"/>
        </authorList>
    </citation>
    <scope>IDENTIFICATION</scope>
</reference>
<evidence type="ECO:0000313" key="4">
    <source>
        <dbReference type="Proteomes" id="UP000887581"/>
    </source>
</evidence>
<dbReference type="Gene3D" id="1.10.10.1940">
    <property type="match status" value="1"/>
</dbReference>
<dbReference type="AlphaFoldDB" id="A0A915PFK6"/>
<dbReference type="PANTHER" id="PTHR46219:SF5">
    <property type="entry name" value="SHKT DOMAIN-CONTAINING PROTEIN"/>
    <property type="match status" value="1"/>
</dbReference>
<evidence type="ECO:0000256" key="1">
    <source>
        <dbReference type="ARBA" id="ARBA00022729"/>
    </source>
</evidence>
<keyword evidence="4" id="KW-1185">Reference proteome</keyword>
<evidence type="ECO:0000313" key="5">
    <source>
        <dbReference type="WBParaSite" id="sdigi.contig133.g4999.t1"/>
    </source>
</evidence>
<dbReference type="FunFam" id="1.10.10.1940:FF:000002">
    <property type="entry name" value="PHAryngeal gland Toxin-related"/>
    <property type="match status" value="1"/>
</dbReference>
<feature type="domain" description="ShKT" evidence="3">
    <location>
        <begin position="54"/>
        <end position="95"/>
    </location>
</feature>
<dbReference type="WBParaSite" id="sdigi.contig133.g4999.t1">
    <property type="protein sequence ID" value="sdigi.contig133.g4999.t1"/>
    <property type="gene ID" value="sdigi.contig133.g4999"/>
</dbReference>
<evidence type="ECO:0000259" key="3">
    <source>
        <dbReference type="SMART" id="SM00254"/>
    </source>
</evidence>
<dbReference type="InterPro" id="IPR003582">
    <property type="entry name" value="ShKT_dom"/>
</dbReference>
<organism evidence="4 5">
    <name type="scientific">Setaria digitata</name>
    <dbReference type="NCBI Taxonomy" id="48799"/>
    <lineage>
        <taxon>Eukaryota</taxon>
        <taxon>Metazoa</taxon>
        <taxon>Ecdysozoa</taxon>
        <taxon>Nematoda</taxon>
        <taxon>Chromadorea</taxon>
        <taxon>Rhabditida</taxon>
        <taxon>Spirurina</taxon>
        <taxon>Spiruromorpha</taxon>
        <taxon>Filarioidea</taxon>
        <taxon>Setariidae</taxon>
        <taxon>Setaria</taxon>
    </lineage>
</organism>
<keyword evidence="2" id="KW-1015">Disulfide bond</keyword>
<dbReference type="PANTHER" id="PTHR46219">
    <property type="entry name" value="PROTEIN CBG11138"/>
    <property type="match status" value="1"/>
</dbReference>
<dbReference type="SMART" id="SM00254">
    <property type="entry name" value="ShKT"/>
    <property type="match status" value="2"/>
</dbReference>
<sequence>MSAPNRRLDCFQYSYLCDNEEYYDLMTWQCPVTCGRCSDLAAKLLPTGIPSNGTCVDLKGPNGRSDCPKHINLCRNPRYASLMAIQCPKTCRRCP</sequence>
<protein>
    <submittedName>
        <fullName evidence="5">ShKT domain-containing protein</fullName>
    </submittedName>
</protein>
<dbReference type="Proteomes" id="UP000887581">
    <property type="component" value="Unplaced"/>
</dbReference>
<name>A0A915PFK6_9BILA</name>
<dbReference type="Pfam" id="PF01549">
    <property type="entry name" value="ShK"/>
    <property type="match status" value="2"/>
</dbReference>